<dbReference type="InterPro" id="IPR051673">
    <property type="entry name" value="SSDNA_exonuclease_RecJ"/>
</dbReference>
<dbReference type="Gene3D" id="3.90.1640.30">
    <property type="match status" value="1"/>
</dbReference>
<dbReference type="OrthoDB" id="9809852at2"/>
<protein>
    <recommendedName>
        <fullName evidence="2">Single-stranded-DNA-specific exonuclease RecJ</fullName>
    </recommendedName>
</protein>
<evidence type="ECO:0000313" key="10">
    <source>
        <dbReference type="Proteomes" id="UP000220527"/>
    </source>
</evidence>
<dbReference type="GO" id="GO:0006281">
    <property type="term" value="P:DNA repair"/>
    <property type="evidence" value="ECO:0007669"/>
    <property type="project" value="InterPro"/>
</dbReference>
<feature type="domain" description="RecJ OB" evidence="8">
    <location>
        <begin position="457"/>
        <end position="564"/>
    </location>
</feature>
<dbReference type="InterPro" id="IPR004610">
    <property type="entry name" value="RecJ"/>
</dbReference>
<dbReference type="SUPFAM" id="SSF64182">
    <property type="entry name" value="DHH phosphoesterases"/>
    <property type="match status" value="1"/>
</dbReference>
<dbReference type="InterPro" id="IPR038763">
    <property type="entry name" value="DHH_sf"/>
</dbReference>
<dbReference type="NCBIfam" id="TIGR00644">
    <property type="entry name" value="recJ"/>
    <property type="match status" value="1"/>
</dbReference>
<proteinExistence type="inferred from homology"/>
<keyword evidence="5 9" id="KW-0269">Exonuclease</keyword>
<evidence type="ECO:0000256" key="4">
    <source>
        <dbReference type="ARBA" id="ARBA00022801"/>
    </source>
</evidence>
<keyword evidence="3" id="KW-0540">Nuclease</keyword>
<dbReference type="RefSeq" id="WP_097645376.1">
    <property type="nucleotide sequence ID" value="NZ_NQWI01000110.1"/>
</dbReference>
<evidence type="ECO:0000313" key="9">
    <source>
        <dbReference type="EMBL" id="PDW01779.1"/>
    </source>
</evidence>
<dbReference type="Pfam" id="PF02272">
    <property type="entry name" value="DHHA1"/>
    <property type="match status" value="1"/>
</dbReference>
<dbReference type="GO" id="GO:0006310">
    <property type="term" value="P:DNA recombination"/>
    <property type="evidence" value="ECO:0007669"/>
    <property type="project" value="InterPro"/>
</dbReference>
<dbReference type="GO" id="GO:0008409">
    <property type="term" value="F:5'-3' exonuclease activity"/>
    <property type="evidence" value="ECO:0007669"/>
    <property type="project" value="InterPro"/>
</dbReference>
<evidence type="ECO:0000256" key="3">
    <source>
        <dbReference type="ARBA" id="ARBA00022722"/>
    </source>
</evidence>
<organism evidence="9 10">
    <name type="scientific">Candidatus Viridilinea mediisalina</name>
    <dbReference type="NCBI Taxonomy" id="2024553"/>
    <lineage>
        <taxon>Bacteria</taxon>
        <taxon>Bacillati</taxon>
        <taxon>Chloroflexota</taxon>
        <taxon>Chloroflexia</taxon>
        <taxon>Chloroflexales</taxon>
        <taxon>Chloroflexineae</taxon>
        <taxon>Oscillochloridaceae</taxon>
        <taxon>Candidatus Viridilinea</taxon>
    </lineage>
</organism>
<gene>
    <name evidence="9" type="primary">recJ</name>
    <name evidence="9" type="ORF">CJ255_17410</name>
</gene>
<comment type="caution">
    <text evidence="9">The sequence shown here is derived from an EMBL/GenBank/DDBJ whole genome shotgun (WGS) entry which is preliminary data.</text>
</comment>
<name>A0A2A6RFX4_9CHLR</name>
<evidence type="ECO:0000259" key="6">
    <source>
        <dbReference type="Pfam" id="PF01368"/>
    </source>
</evidence>
<dbReference type="PANTHER" id="PTHR30255">
    <property type="entry name" value="SINGLE-STRANDED-DNA-SPECIFIC EXONUCLEASE RECJ"/>
    <property type="match status" value="1"/>
</dbReference>
<evidence type="ECO:0000259" key="8">
    <source>
        <dbReference type="Pfam" id="PF17768"/>
    </source>
</evidence>
<feature type="domain" description="DDH" evidence="6">
    <location>
        <begin position="81"/>
        <end position="231"/>
    </location>
</feature>
<accession>A0A2A6RFX4</accession>
<dbReference type="GO" id="GO:0003676">
    <property type="term" value="F:nucleic acid binding"/>
    <property type="evidence" value="ECO:0007669"/>
    <property type="project" value="InterPro"/>
</dbReference>
<dbReference type="Pfam" id="PF17768">
    <property type="entry name" value="RecJ_OB"/>
    <property type="match status" value="1"/>
</dbReference>
<keyword evidence="10" id="KW-1185">Reference proteome</keyword>
<evidence type="ECO:0000256" key="1">
    <source>
        <dbReference type="ARBA" id="ARBA00005915"/>
    </source>
</evidence>
<dbReference type="PANTHER" id="PTHR30255:SF2">
    <property type="entry name" value="SINGLE-STRANDED-DNA-SPECIFIC EXONUCLEASE RECJ"/>
    <property type="match status" value="1"/>
</dbReference>
<dbReference type="AlphaFoldDB" id="A0A2A6RFX4"/>
<dbReference type="InterPro" id="IPR001667">
    <property type="entry name" value="DDH_dom"/>
</dbReference>
<evidence type="ECO:0000259" key="7">
    <source>
        <dbReference type="Pfam" id="PF02272"/>
    </source>
</evidence>
<keyword evidence="4" id="KW-0378">Hydrolase</keyword>
<evidence type="ECO:0000256" key="2">
    <source>
        <dbReference type="ARBA" id="ARBA00019841"/>
    </source>
</evidence>
<evidence type="ECO:0000256" key="5">
    <source>
        <dbReference type="ARBA" id="ARBA00022839"/>
    </source>
</evidence>
<dbReference type="InterPro" id="IPR003156">
    <property type="entry name" value="DHHA1_dom"/>
</dbReference>
<dbReference type="Gene3D" id="2.40.50.460">
    <property type="match status" value="1"/>
</dbReference>
<dbReference type="EMBL" id="NQWI01000110">
    <property type="protein sequence ID" value="PDW01779.1"/>
    <property type="molecule type" value="Genomic_DNA"/>
</dbReference>
<sequence length="570" mass="61871">MSALRKRWELRSPAPEDFIRATGLSPLLARLLYHRDQRDPAAVAAFLADVSRPMLHDPLLMRGMADACDRIITAIERAEPIAVYGDFDVDGVTAVTLLVQALGAMGATIRPYIPHRTREGYGLNQAAVTQLAAEGVRLLITVDCGISNVSEVAAAQQLGLDVIVTDHHHPPETLPPALAIVNPKQAGCAYPFKDLVGVGIAYKLVQALVRRGMQLAGLRGRDLLDVVALGTVADMGPLRDENRVLVRMGLNALNTTQRPGLQALIQIAGLKLGNISATDIGYMLGPRLNAAGRLDDAVRAYHLLLAPTKAEAETIAYELNTANRERQALTKQVQARARELAEASGRDQQRIVVLADEGFPAGVVGLVAGKLAEAWGRPVLLIERGPSQSRGSARSVPGFSLIEALTSCHQLFVRFGGHAAAAGFTIENSKLPELEAHLLALAATQLSAEGIEPSLTIDADIPLQCVNWELLNELAQLEPFGQTNPTPTLMSSNVTVVDARPRGAEGQHLRMLLRQNSGPVLEAIAFRMGHLAEPLRRHPHIDVAYYLEANEWNNERRLQLNVRDFRRAKR</sequence>
<dbReference type="Proteomes" id="UP000220527">
    <property type="component" value="Unassembled WGS sequence"/>
</dbReference>
<dbReference type="Pfam" id="PF01368">
    <property type="entry name" value="DHH"/>
    <property type="match status" value="1"/>
</dbReference>
<dbReference type="InterPro" id="IPR041122">
    <property type="entry name" value="RecJ_OB"/>
</dbReference>
<feature type="domain" description="DHHA1" evidence="7">
    <location>
        <begin position="350"/>
        <end position="438"/>
    </location>
</feature>
<comment type="similarity">
    <text evidence="1">Belongs to the RecJ family.</text>
</comment>
<reference evidence="10" key="1">
    <citation type="submission" date="2017-08" db="EMBL/GenBank/DDBJ databases">
        <authorList>
            <person name="Grouzdev D.S."/>
            <person name="Gaisin V.A."/>
            <person name="Rysina M.S."/>
            <person name="Gorlenko V.M."/>
        </authorList>
    </citation>
    <scope>NUCLEOTIDE SEQUENCE [LARGE SCALE GENOMIC DNA]</scope>
    <source>
        <strain evidence="10">Kir15-3F</strain>
    </source>
</reference>